<feature type="compositionally biased region" description="Basic residues" evidence="1">
    <location>
        <begin position="1"/>
        <end position="10"/>
    </location>
</feature>
<protein>
    <submittedName>
        <fullName evidence="2">Uncharacterized protein</fullName>
    </submittedName>
</protein>
<evidence type="ECO:0000256" key="1">
    <source>
        <dbReference type="SAM" id="MobiDB-lite"/>
    </source>
</evidence>
<name>A0A0K2ZYI6_9XANT</name>
<proteinExistence type="predicted"/>
<sequence length="57" mass="6389">MHLLNKRKPIGLRPLQPESQPKRVAPLDEALWKKVGGGDYPPTGANDKHDPPGHHRH</sequence>
<reference evidence="2 3" key="1">
    <citation type="submission" date="2015-07" db="EMBL/GenBank/DDBJ databases">
        <authorList>
            <person name="Noorani M."/>
        </authorList>
    </citation>
    <scope>NUCLEOTIDE SEQUENCE [LARGE SCALE GENOMIC DNA]</scope>
    <source>
        <strain evidence="2">LMG728</strain>
    </source>
</reference>
<gene>
    <name evidence="2" type="ORF">XTPLMG728_2715</name>
</gene>
<evidence type="ECO:0000313" key="2">
    <source>
        <dbReference type="EMBL" id="CTP90866.1"/>
    </source>
</evidence>
<dbReference type="AlphaFoldDB" id="A0A0K2ZYI6"/>
<dbReference type="NCBIfam" id="NF038382">
    <property type="entry name" value="RaxX_RiPP"/>
    <property type="match status" value="1"/>
</dbReference>
<organism evidence="2 3">
    <name type="scientific">Xanthomonas graminis pv. poae</name>
    <dbReference type="NCBI Taxonomy" id="227946"/>
    <lineage>
        <taxon>Bacteria</taxon>
        <taxon>Pseudomonadati</taxon>
        <taxon>Pseudomonadota</taxon>
        <taxon>Gammaproteobacteria</taxon>
        <taxon>Lysobacterales</taxon>
        <taxon>Lysobacteraceae</taxon>
        <taxon>Xanthomonas</taxon>
        <taxon>Xanthomonas translucens group</taxon>
        <taxon>Xanthomonas graminis</taxon>
    </lineage>
</organism>
<dbReference type="Proteomes" id="UP000041247">
    <property type="component" value="Unassembled WGS sequence"/>
</dbReference>
<evidence type="ECO:0000313" key="3">
    <source>
        <dbReference type="Proteomes" id="UP000041247"/>
    </source>
</evidence>
<accession>A0A0K2ZYI6</accession>
<dbReference type="EMBL" id="CXOK01000091">
    <property type="protein sequence ID" value="CTP90866.1"/>
    <property type="molecule type" value="Genomic_DNA"/>
</dbReference>
<feature type="region of interest" description="Disordered" evidence="1">
    <location>
        <begin position="1"/>
        <end position="57"/>
    </location>
</feature>
<dbReference type="RefSeq" id="WP_170874245.1">
    <property type="nucleotide sequence ID" value="NZ_CP076250.1"/>
</dbReference>
<feature type="compositionally biased region" description="Basic and acidic residues" evidence="1">
    <location>
        <begin position="46"/>
        <end position="57"/>
    </location>
</feature>